<feature type="compositionally biased region" description="Polar residues" evidence="1">
    <location>
        <begin position="278"/>
        <end position="309"/>
    </location>
</feature>
<feature type="compositionally biased region" description="Low complexity" evidence="1">
    <location>
        <begin position="474"/>
        <end position="485"/>
    </location>
</feature>
<feature type="compositionally biased region" description="Basic and acidic residues" evidence="1">
    <location>
        <begin position="765"/>
        <end position="778"/>
    </location>
</feature>
<reference evidence="2" key="1">
    <citation type="journal article" date="2020" name="Stud. Mycol.">
        <title>101 Dothideomycetes genomes: a test case for predicting lifestyles and emergence of pathogens.</title>
        <authorList>
            <person name="Haridas S."/>
            <person name="Albert R."/>
            <person name="Binder M."/>
            <person name="Bloem J."/>
            <person name="Labutti K."/>
            <person name="Salamov A."/>
            <person name="Andreopoulos B."/>
            <person name="Baker S."/>
            <person name="Barry K."/>
            <person name="Bills G."/>
            <person name="Bluhm B."/>
            <person name="Cannon C."/>
            <person name="Castanera R."/>
            <person name="Culley D."/>
            <person name="Daum C."/>
            <person name="Ezra D."/>
            <person name="Gonzalez J."/>
            <person name="Henrissat B."/>
            <person name="Kuo A."/>
            <person name="Liang C."/>
            <person name="Lipzen A."/>
            <person name="Lutzoni F."/>
            <person name="Magnuson J."/>
            <person name="Mondo S."/>
            <person name="Nolan M."/>
            <person name="Ohm R."/>
            <person name="Pangilinan J."/>
            <person name="Park H.-J."/>
            <person name="Ramirez L."/>
            <person name="Alfaro M."/>
            <person name="Sun H."/>
            <person name="Tritt A."/>
            <person name="Yoshinaga Y."/>
            <person name="Zwiers L.-H."/>
            <person name="Turgeon B."/>
            <person name="Goodwin S."/>
            <person name="Spatafora J."/>
            <person name="Crous P."/>
            <person name="Grigoriev I."/>
        </authorList>
    </citation>
    <scope>NUCLEOTIDE SEQUENCE</scope>
    <source>
        <strain evidence="2">CBS 123094</strain>
    </source>
</reference>
<dbReference type="Proteomes" id="UP000799779">
    <property type="component" value="Unassembled WGS sequence"/>
</dbReference>
<feature type="compositionally biased region" description="Basic and acidic residues" evidence="1">
    <location>
        <begin position="215"/>
        <end position="226"/>
    </location>
</feature>
<keyword evidence="3" id="KW-1185">Reference proteome</keyword>
<feature type="region of interest" description="Disordered" evidence="1">
    <location>
        <begin position="456"/>
        <end position="508"/>
    </location>
</feature>
<feature type="compositionally biased region" description="Basic and acidic residues" evidence="1">
    <location>
        <begin position="254"/>
        <end position="271"/>
    </location>
</feature>
<feature type="compositionally biased region" description="Low complexity" evidence="1">
    <location>
        <begin position="49"/>
        <end position="79"/>
    </location>
</feature>
<protein>
    <submittedName>
        <fullName evidence="2">Uncharacterized protein</fullName>
    </submittedName>
</protein>
<dbReference type="EMBL" id="ML977581">
    <property type="protein sequence ID" value="KAF2001722.1"/>
    <property type="molecule type" value="Genomic_DNA"/>
</dbReference>
<dbReference type="AlphaFoldDB" id="A0A6A5WJ69"/>
<evidence type="ECO:0000256" key="1">
    <source>
        <dbReference type="SAM" id="MobiDB-lite"/>
    </source>
</evidence>
<feature type="compositionally biased region" description="Basic residues" evidence="1">
    <location>
        <begin position="10"/>
        <end position="27"/>
    </location>
</feature>
<feature type="compositionally biased region" description="Polar residues" evidence="1">
    <location>
        <begin position="748"/>
        <end position="764"/>
    </location>
</feature>
<feature type="region of interest" description="Disordered" evidence="1">
    <location>
        <begin position="149"/>
        <end position="438"/>
    </location>
</feature>
<feature type="compositionally biased region" description="Polar residues" evidence="1">
    <location>
        <begin position="457"/>
        <end position="468"/>
    </location>
</feature>
<feature type="compositionally biased region" description="Low complexity" evidence="1">
    <location>
        <begin position="810"/>
        <end position="822"/>
    </location>
</feature>
<gene>
    <name evidence="2" type="ORF">P154DRAFT_521479</name>
</gene>
<organism evidence="2 3">
    <name type="scientific">Amniculicola lignicola CBS 123094</name>
    <dbReference type="NCBI Taxonomy" id="1392246"/>
    <lineage>
        <taxon>Eukaryota</taxon>
        <taxon>Fungi</taxon>
        <taxon>Dikarya</taxon>
        <taxon>Ascomycota</taxon>
        <taxon>Pezizomycotina</taxon>
        <taxon>Dothideomycetes</taxon>
        <taxon>Pleosporomycetidae</taxon>
        <taxon>Pleosporales</taxon>
        <taxon>Amniculicolaceae</taxon>
        <taxon>Amniculicola</taxon>
    </lineage>
</organism>
<feature type="region of interest" description="Disordered" evidence="1">
    <location>
        <begin position="1"/>
        <end position="114"/>
    </location>
</feature>
<sequence>MPAQQATRPPSKHHNGASPGRRLHQRTKTAPTPTLVLDAADAPRRRRLTGPSTPTLTPSLSTPSQVSSSSATSPSYFSPQTATSGKDARSPATPRRPPASFSGLGIDNSRGPPIALLTRGTIDLAAHRSQSSQKKPADFAFAQQQLLTSGLVSPGTAPPSTRSASRQKERKADKEAEEPPPRTSTRNRSRESASRSSRRPPPMASSIDDSSEYDSGLRSHSEDARAPRNGYGPGSNSTDGEPTEDLFLNIAEDTAPRESAGDAASRADRLRSRIARVNNRQSLPTNAFSSNPSTPNASRRTSVVETKPSTPYRRASLLVPTSRTQREQSPLSPSLQETPRSRLLDLSPKPSLPSPRMRDQDLSPHQFLSTVGRRRPSNNEPVHTPPNRAYRPSNLHYSSSRDHPEPPVIDTPQQETGSRPDGTESLDDSTGPAASVWDELDDLKSRIRKIELGGKIPSTSGAVVSNASGDRPRTANTSATTVSTSPQHLRKTSTEREETPNGVHAPNKMHPLLKDALGKAKQHIAPAVHRVLETTVNEAIELAELTGSSGPQGTLFSASSIINGAAISDRHVRRKADNICRNLTDLCLALCEAQPAMASPALARAVVASNSRRPSVQINGQSPLIRQTIEQENDALRNSSPSRALSRIEARRTSMGGISGSPRDHSQEPPNPSQSHIPSRLARAGTSLHRTRRTLDEDEEDPTMRVPSRAMTDFQNVRTEREPPARHNRGYPSREPLPELQPSPAIHHTQSLRRPTVSGATNDNSHLHFRDTARRYQLDRQNSPAYERQMSAELSSRDPRTQYNSSRTPLSSSGLGRMGSLNRRLRGNGTGE</sequence>
<proteinExistence type="predicted"/>
<accession>A0A6A5WJ69</accession>
<evidence type="ECO:0000313" key="3">
    <source>
        <dbReference type="Proteomes" id="UP000799779"/>
    </source>
</evidence>
<name>A0A6A5WJ69_9PLEO</name>
<dbReference type="OrthoDB" id="5369729at2759"/>
<feature type="region of interest" description="Disordered" evidence="1">
    <location>
        <begin position="654"/>
        <end position="832"/>
    </location>
</feature>
<evidence type="ECO:0000313" key="2">
    <source>
        <dbReference type="EMBL" id="KAF2001722.1"/>
    </source>
</evidence>
<feature type="compositionally biased region" description="Low complexity" evidence="1">
    <location>
        <begin position="90"/>
        <end position="102"/>
    </location>
</feature>
<feature type="compositionally biased region" description="Polar residues" evidence="1">
    <location>
        <begin position="319"/>
        <end position="338"/>
    </location>
</feature>
<feature type="compositionally biased region" description="Basic and acidic residues" evidence="1">
    <location>
        <begin position="166"/>
        <end position="180"/>
    </location>
</feature>